<evidence type="ECO:0000313" key="6">
    <source>
        <dbReference type="EMBL" id="NYI86918.1"/>
    </source>
</evidence>
<accession>A0A853AW87</accession>
<dbReference type="Pfam" id="PF00440">
    <property type="entry name" value="TetR_N"/>
    <property type="match status" value="1"/>
</dbReference>
<keyword evidence="1" id="KW-0805">Transcription regulation</keyword>
<dbReference type="Gene3D" id="1.10.357.10">
    <property type="entry name" value="Tetracycline Repressor, domain 2"/>
    <property type="match status" value="1"/>
</dbReference>
<evidence type="ECO:0000313" key="7">
    <source>
        <dbReference type="Proteomes" id="UP000549616"/>
    </source>
</evidence>
<keyword evidence="2 4" id="KW-0238">DNA-binding</keyword>
<dbReference type="Proteomes" id="UP000549616">
    <property type="component" value="Unassembled WGS sequence"/>
</dbReference>
<dbReference type="GO" id="GO:0003677">
    <property type="term" value="F:DNA binding"/>
    <property type="evidence" value="ECO:0007669"/>
    <property type="project" value="UniProtKB-UniRule"/>
</dbReference>
<dbReference type="PANTHER" id="PTHR47506">
    <property type="entry name" value="TRANSCRIPTIONAL REGULATORY PROTEIN"/>
    <property type="match status" value="1"/>
</dbReference>
<dbReference type="SUPFAM" id="SSF46689">
    <property type="entry name" value="Homeodomain-like"/>
    <property type="match status" value="1"/>
</dbReference>
<evidence type="ECO:0000259" key="5">
    <source>
        <dbReference type="PROSITE" id="PS50977"/>
    </source>
</evidence>
<dbReference type="InterPro" id="IPR001647">
    <property type="entry name" value="HTH_TetR"/>
</dbReference>
<dbReference type="PROSITE" id="PS50977">
    <property type="entry name" value="HTH_TETR_2"/>
    <property type="match status" value="1"/>
</dbReference>
<reference evidence="6 7" key="1">
    <citation type="submission" date="2020-07" db="EMBL/GenBank/DDBJ databases">
        <title>Sequencing the genomes of 1000 actinobacteria strains.</title>
        <authorList>
            <person name="Klenk H.-P."/>
        </authorList>
    </citation>
    <scope>NUCLEOTIDE SEQUENCE [LARGE SCALE GENOMIC DNA]</scope>
    <source>
        <strain evidence="6 7">DSM 104006</strain>
    </source>
</reference>
<protein>
    <submittedName>
        <fullName evidence="6">AcrR family transcriptional regulator</fullName>
    </submittedName>
</protein>
<sequence length="195" mass="20509">MGNTKERILAASAELFRRNGYTGTGLKQIVSEASAPFGSLYHFFPGGKEQLAEEVIRTSGMEYAKLFDLLIAPAPDLVTGLEQAFAAAAVTLRETDYADACPIATVALEVASTNDTLRRATADVFGAWISTGTAAFTRFGLTEDASRRLTIAVITSLEGAFVLSRSLRDVEPLAVAGEAAVAMARELAAASGSGR</sequence>
<dbReference type="PANTHER" id="PTHR47506:SF3">
    <property type="entry name" value="HTH-TYPE TRANSCRIPTIONAL REGULATOR LMRA"/>
    <property type="match status" value="1"/>
</dbReference>
<comment type="caution">
    <text evidence="6">The sequence shown here is derived from an EMBL/GenBank/DDBJ whole genome shotgun (WGS) entry which is preliminary data.</text>
</comment>
<dbReference type="RefSeq" id="WP_179771381.1">
    <property type="nucleotide sequence ID" value="NZ_JACCFK010000001.1"/>
</dbReference>
<evidence type="ECO:0000256" key="4">
    <source>
        <dbReference type="PROSITE-ProRule" id="PRU00335"/>
    </source>
</evidence>
<evidence type="ECO:0000256" key="3">
    <source>
        <dbReference type="ARBA" id="ARBA00023163"/>
    </source>
</evidence>
<dbReference type="SUPFAM" id="SSF48498">
    <property type="entry name" value="Tetracyclin repressor-like, C-terminal domain"/>
    <property type="match status" value="1"/>
</dbReference>
<dbReference type="InterPro" id="IPR054156">
    <property type="entry name" value="YxaF_TetR_C"/>
</dbReference>
<keyword evidence="7" id="KW-1185">Reference proteome</keyword>
<proteinExistence type="predicted"/>
<dbReference type="InterPro" id="IPR009057">
    <property type="entry name" value="Homeodomain-like_sf"/>
</dbReference>
<dbReference type="EMBL" id="JACCFK010000001">
    <property type="protein sequence ID" value="NYI86918.1"/>
    <property type="molecule type" value="Genomic_DNA"/>
</dbReference>
<dbReference type="InterPro" id="IPR036271">
    <property type="entry name" value="Tet_transcr_reg_TetR-rel_C_sf"/>
</dbReference>
<feature type="DNA-binding region" description="H-T-H motif" evidence="4">
    <location>
        <begin position="25"/>
        <end position="44"/>
    </location>
</feature>
<dbReference type="Pfam" id="PF21993">
    <property type="entry name" value="TetR_C_13_2"/>
    <property type="match status" value="1"/>
</dbReference>
<organism evidence="6 7">
    <name type="scientific">Amycolatopsis endophytica</name>
    <dbReference type="NCBI Taxonomy" id="860233"/>
    <lineage>
        <taxon>Bacteria</taxon>
        <taxon>Bacillati</taxon>
        <taxon>Actinomycetota</taxon>
        <taxon>Actinomycetes</taxon>
        <taxon>Pseudonocardiales</taxon>
        <taxon>Pseudonocardiaceae</taxon>
        <taxon>Amycolatopsis</taxon>
    </lineage>
</organism>
<evidence type="ECO:0000256" key="1">
    <source>
        <dbReference type="ARBA" id="ARBA00023015"/>
    </source>
</evidence>
<evidence type="ECO:0000256" key="2">
    <source>
        <dbReference type="ARBA" id="ARBA00023125"/>
    </source>
</evidence>
<dbReference type="AlphaFoldDB" id="A0A853AW87"/>
<name>A0A853AW87_9PSEU</name>
<gene>
    <name evidence="6" type="ORF">HNR02_000241</name>
</gene>
<feature type="domain" description="HTH tetR-type" evidence="5">
    <location>
        <begin position="2"/>
        <end position="62"/>
    </location>
</feature>
<keyword evidence="3" id="KW-0804">Transcription</keyword>